<dbReference type="RefSeq" id="WP_093272226.1">
    <property type="nucleotide sequence ID" value="NZ_FNDD01000008.1"/>
</dbReference>
<organism evidence="8 9">
    <name type="scientific">Vibrio xiamenensis</name>
    <dbReference type="NCBI Taxonomy" id="861298"/>
    <lineage>
        <taxon>Bacteria</taxon>
        <taxon>Pseudomonadati</taxon>
        <taxon>Pseudomonadota</taxon>
        <taxon>Gammaproteobacteria</taxon>
        <taxon>Vibrionales</taxon>
        <taxon>Vibrionaceae</taxon>
        <taxon>Vibrio</taxon>
    </lineage>
</organism>
<evidence type="ECO:0000256" key="3">
    <source>
        <dbReference type="ARBA" id="ARBA00022654"/>
    </source>
</evidence>
<dbReference type="STRING" id="861298.SAMN04488136_10863"/>
<dbReference type="OrthoDB" id="5826416at2"/>
<comment type="catalytic activity">
    <reaction evidence="7">
        <text>a fatty acyl-[ACP] + S-adenosyl-L-methionine = an N-acyl-L-homoserine lactone + S-methyl-5'-thioadenosine + holo-[ACP] + H(+)</text>
        <dbReference type="Rhea" id="RHEA:10096"/>
        <dbReference type="Rhea" id="RHEA-COMP:9685"/>
        <dbReference type="Rhea" id="RHEA-COMP:14125"/>
        <dbReference type="ChEBI" id="CHEBI:15378"/>
        <dbReference type="ChEBI" id="CHEBI:17509"/>
        <dbReference type="ChEBI" id="CHEBI:55474"/>
        <dbReference type="ChEBI" id="CHEBI:59789"/>
        <dbReference type="ChEBI" id="CHEBI:64479"/>
        <dbReference type="ChEBI" id="CHEBI:138651"/>
        <dbReference type="EC" id="2.3.1.184"/>
    </reaction>
</comment>
<evidence type="ECO:0000256" key="7">
    <source>
        <dbReference type="ARBA" id="ARBA00048576"/>
    </source>
</evidence>
<accession>A0A1G7ZN37</accession>
<dbReference type="Proteomes" id="UP000198854">
    <property type="component" value="Unassembled WGS sequence"/>
</dbReference>
<evidence type="ECO:0000313" key="9">
    <source>
        <dbReference type="Proteomes" id="UP000198854"/>
    </source>
</evidence>
<sequence length="402" mass="47072">MELCLLYERYLRDKQLKISRRDILLAIDSLPHLNKRALFEHILNVRLKQITARSPNTEFLNIAGKLNSSIYKETICHTSAELTSIEFQLEQFALHFFDGITDLWCEYEIHCLINKYPLPSFEYSPTAVSLSYDESHYQSKLIQNVETETQLYYTLYSVAPLVLADAILLCNLCTFIKEHKWYEMLYSLELSTQGTHFLLMTASHQSQIPILVSTARIQYWHQRSDWLYFSPFFQSNIWQPYLQPEFEQILRQNLQLEQNGRLDCSSIAALDSSLSELILNKSRICEILRLTTSGNTIQCAFIIYLAQKHIMSLLHAQQFSLGFVVIEQPLMMYYYASLTNGEYLYTAASNLQDTGNSTFKGLWLIEKLNQQLRTTSYKEYKQRVFTQKKYNRHQAIGERTRG</sequence>
<keyword evidence="4" id="KW-0808">Transferase</keyword>
<evidence type="ECO:0000313" key="8">
    <source>
        <dbReference type="EMBL" id="SDH10059.1"/>
    </source>
</evidence>
<dbReference type="EMBL" id="FNDD01000008">
    <property type="protein sequence ID" value="SDH10059.1"/>
    <property type="molecule type" value="Genomic_DNA"/>
</dbReference>
<keyword evidence="9" id="KW-1185">Reference proteome</keyword>
<evidence type="ECO:0000256" key="4">
    <source>
        <dbReference type="ARBA" id="ARBA00022679"/>
    </source>
</evidence>
<protein>
    <recommendedName>
        <fullName evidence="2">acyl-homoserine-lactone synthase</fullName>
        <ecNumber evidence="2">2.3.1.184</ecNumber>
    </recommendedName>
</protein>
<reference evidence="9" key="1">
    <citation type="submission" date="2016-10" db="EMBL/GenBank/DDBJ databases">
        <authorList>
            <person name="Varghese N."/>
            <person name="Submissions S."/>
        </authorList>
    </citation>
    <scope>NUCLEOTIDE SEQUENCE [LARGE SCALE GENOMIC DNA]</scope>
    <source>
        <strain evidence="9">CGMCC 1.10228</strain>
    </source>
</reference>
<evidence type="ECO:0000256" key="2">
    <source>
        <dbReference type="ARBA" id="ARBA00012340"/>
    </source>
</evidence>
<dbReference type="InterPro" id="IPR035304">
    <property type="entry name" value="AHL_synthase"/>
</dbReference>
<gene>
    <name evidence="8" type="ORF">SAMN04488136_10863</name>
</gene>
<dbReference type="GO" id="GO:0009372">
    <property type="term" value="P:quorum sensing"/>
    <property type="evidence" value="ECO:0007669"/>
    <property type="project" value="UniProtKB-KW"/>
</dbReference>
<proteinExistence type="inferred from homology"/>
<keyword evidence="6" id="KW-0071">Autoinducer synthesis</keyword>
<comment type="similarity">
    <text evidence="1">Belongs to the LuxM / VanM family.</text>
</comment>
<evidence type="ECO:0000256" key="6">
    <source>
        <dbReference type="ARBA" id="ARBA00022929"/>
    </source>
</evidence>
<evidence type="ECO:0000256" key="1">
    <source>
        <dbReference type="ARBA" id="ARBA00009683"/>
    </source>
</evidence>
<dbReference type="Pfam" id="PF17327">
    <property type="entry name" value="AHL_synthase"/>
    <property type="match status" value="1"/>
</dbReference>
<name>A0A1G7ZN37_9VIBR</name>
<keyword evidence="3" id="KW-0673">Quorum sensing</keyword>
<dbReference type="EC" id="2.3.1.184" evidence="2"/>
<dbReference type="AlphaFoldDB" id="A0A1G7ZN37"/>
<evidence type="ECO:0000256" key="5">
    <source>
        <dbReference type="ARBA" id="ARBA00022691"/>
    </source>
</evidence>
<dbReference type="GO" id="GO:0061579">
    <property type="term" value="F:N-acyl homoserine lactone synthase activity"/>
    <property type="evidence" value="ECO:0007669"/>
    <property type="project" value="UniProtKB-EC"/>
</dbReference>
<keyword evidence="5" id="KW-0949">S-adenosyl-L-methionine</keyword>